<gene>
    <name evidence="2" type="ORF">SAMN05216249_10878</name>
</gene>
<dbReference type="OrthoDB" id="9806213at2"/>
<dbReference type="STRING" id="1120918.SAMN05216249_10878"/>
<dbReference type="AlphaFoldDB" id="A0A1I0Y1T7"/>
<organism evidence="2 3">
    <name type="scientific">Acetitomaculum ruminis DSM 5522</name>
    <dbReference type="NCBI Taxonomy" id="1120918"/>
    <lineage>
        <taxon>Bacteria</taxon>
        <taxon>Bacillati</taxon>
        <taxon>Bacillota</taxon>
        <taxon>Clostridia</taxon>
        <taxon>Lachnospirales</taxon>
        <taxon>Lachnospiraceae</taxon>
        <taxon>Acetitomaculum</taxon>
    </lineage>
</organism>
<feature type="domain" description="Abortive phage infection protein C-terminal" evidence="1">
    <location>
        <begin position="226"/>
        <end position="543"/>
    </location>
</feature>
<evidence type="ECO:0000313" key="2">
    <source>
        <dbReference type="EMBL" id="SFB07182.1"/>
    </source>
</evidence>
<dbReference type="InterPro" id="IPR018891">
    <property type="entry name" value="AIPR_C"/>
</dbReference>
<evidence type="ECO:0000259" key="1">
    <source>
        <dbReference type="Pfam" id="PF10592"/>
    </source>
</evidence>
<evidence type="ECO:0000313" key="3">
    <source>
        <dbReference type="Proteomes" id="UP000198838"/>
    </source>
</evidence>
<dbReference type="Pfam" id="PF10592">
    <property type="entry name" value="AIPR"/>
    <property type="match status" value="1"/>
</dbReference>
<proteinExistence type="predicted"/>
<accession>A0A1I0Y1T7</accession>
<dbReference type="Proteomes" id="UP000198838">
    <property type="component" value="Unassembled WGS sequence"/>
</dbReference>
<protein>
    <submittedName>
        <fullName evidence="2">AIPR protein</fullName>
    </submittedName>
</protein>
<reference evidence="2 3" key="1">
    <citation type="submission" date="2016-10" db="EMBL/GenBank/DDBJ databases">
        <authorList>
            <person name="de Groot N.N."/>
        </authorList>
    </citation>
    <scope>NUCLEOTIDE SEQUENCE [LARGE SCALE GENOMIC DNA]</scope>
    <source>
        <strain evidence="2 3">DSM 5522</strain>
    </source>
</reference>
<dbReference type="EMBL" id="FOJY01000008">
    <property type="protein sequence ID" value="SFB07182.1"/>
    <property type="molecule type" value="Genomic_DNA"/>
</dbReference>
<name>A0A1I0Y1T7_9FIRM</name>
<dbReference type="RefSeq" id="WP_092872074.1">
    <property type="nucleotide sequence ID" value="NZ_FOJY01000008.1"/>
</dbReference>
<keyword evidence="3" id="KW-1185">Reference proteome</keyword>
<sequence length="582" mass="66321">MYNQILKEIAQPYYRDNYPNDGQRFVAWYLRNIHNLDTYETRDCITDGAGDKQIDAIYIDNETSNIYIIQGKFYSGETVDAEPLREVLSSWVQIKDLAHLQEGANERLQVKINELSTALEDDYEIHFEIITTAGLTSSAKDDFDAFEKQLSEDETLAAHLELIDNETLQFKYDEALNKNRPYINHQFSVEAGKYMELMIGDTKAVIAAISLKECIKIPGIKDGSLFRKNVRQSLGSGNKVNKGIARTIRTDASDFFFLHNGITAICSNIEIHDNVLSTKELNVVNGCQSLSTIFSCGENTKKANDAYIMFRFYEISDPERADKISTSTNSQSAVKPRDLRSNDKSVLTMKKAYEQHFTDGYFLTKRGEKADPTKYNTNHMVNLTDLGKELIAWHSQRPTISYSETKIFDKYFDQLFHKEYDPENIQALHDMFSAIISKWTKDNPMDLNESLLAMKAYAPYHHLYAISVVFCEINKMPESVPNPAIALKKLRNSDLVDYIINMTGTCLNAALESASDEARNSEKIFSPQNWIKAKASLRDLRNSVRQSLQTLKLIPQGKEVVDKLNSGLAMEKTDFETRWSAD</sequence>